<name>A0A0S7XQ39_9BACT</name>
<comment type="subunit">
    <text evidence="2">Monomer. Binds 30S ribosomal subunits, but not 50S ribosomal subunits or 70S ribosomes.</text>
</comment>
<dbReference type="AlphaFoldDB" id="A0A0S7XQ39"/>
<dbReference type="SUPFAM" id="SSF89919">
    <property type="entry name" value="Ribosome-binding factor A, RbfA"/>
    <property type="match status" value="1"/>
</dbReference>
<dbReference type="NCBIfam" id="TIGR00082">
    <property type="entry name" value="rbfA"/>
    <property type="match status" value="1"/>
</dbReference>
<organism evidence="3 4">
    <name type="scientific">candidate division KD3-62 bacterium DG_56</name>
    <dbReference type="NCBI Taxonomy" id="1704032"/>
    <lineage>
        <taxon>Bacteria</taxon>
        <taxon>candidate division KD3-62</taxon>
    </lineage>
</organism>
<protein>
    <recommendedName>
        <fullName evidence="2">Ribosome-binding factor A</fullName>
    </recommendedName>
</protein>
<comment type="subcellular location">
    <subcellularLocation>
        <location evidence="2">Cytoplasm</location>
    </subcellularLocation>
</comment>
<evidence type="ECO:0000313" key="4">
    <source>
        <dbReference type="Proteomes" id="UP000052020"/>
    </source>
</evidence>
<comment type="caution">
    <text evidence="3">The sequence shown here is derived from an EMBL/GenBank/DDBJ whole genome shotgun (WGS) entry which is preliminary data.</text>
</comment>
<sequence length="122" mass="13979">MATQRQRQVGELLREDISRILREEMSDPRVGFVTITDVEVSADLRHARVYVSVLGSPDEQNASLEALEGAAHFVRAQLAHGWTLRRLPEIEFRWDPSIERGARLMELLQHVKQEETDDDSEA</sequence>
<dbReference type="PANTHER" id="PTHR33515:SF1">
    <property type="entry name" value="RIBOSOME-BINDING FACTOR A, CHLOROPLASTIC-RELATED"/>
    <property type="match status" value="1"/>
</dbReference>
<dbReference type="GO" id="GO:0005829">
    <property type="term" value="C:cytosol"/>
    <property type="evidence" value="ECO:0007669"/>
    <property type="project" value="TreeGrafter"/>
</dbReference>
<dbReference type="GO" id="GO:0043024">
    <property type="term" value="F:ribosomal small subunit binding"/>
    <property type="evidence" value="ECO:0007669"/>
    <property type="project" value="TreeGrafter"/>
</dbReference>
<dbReference type="InterPro" id="IPR000238">
    <property type="entry name" value="RbfA"/>
</dbReference>
<dbReference type="HAMAP" id="MF_00003">
    <property type="entry name" value="RbfA"/>
    <property type="match status" value="1"/>
</dbReference>
<dbReference type="Pfam" id="PF02033">
    <property type="entry name" value="RBFA"/>
    <property type="match status" value="1"/>
</dbReference>
<dbReference type="EMBL" id="LIZY01000024">
    <property type="protein sequence ID" value="KPJ64486.1"/>
    <property type="molecule type" value="Genomic_DNA"/>
</dbReference>
<dbReference type="Proteomes" id="UP000052020">
    <property type="component" value="Unassembled WGS sequence"/>
</dbReference>
<comment type="function">
    <text evidence="2">One of several proteins that assist in the late maturation steps of the functional core of the 30S ribosomal subunit. Associates with free 30S ribosomal subunits (but not with 30S subunits that are part of 70S ribosomes or polysomes). Required for efficient processing of 16S rRNA. May interact with the 5'-terminal helix region of 16S rRNA.</text>
</comment>
<dbReference type="GO" id="GO:0030490">
    <property type="term" value="P:maturation of SSU-rRNA"/>
    <property type="evidence" value="ECO:0007669"/>
    <property type="project" value="UniProtKB-UniRule"/>
</dbReference>
<proteinExistence type="inferred from homology"/>
<keyword evidence="2" id="KW-0963">Cytoplasm</keyword>
<reference evidence="3 4" key="1">
    <citation type="journal article" date="2015" name="Microbiome">
        <title>Genomic resolution of linkages in carbon, nitrogen, and sulfur cycling among widespread estuary sediment bacteria.</title>
        <authorList>
            <person name="Baker B.J."/>
            <person name="Lazar C.S."/>
            <person name="Teske A.P."/>
            <person name="Dick G.J."/>
        </authorList>
    </citation>
    <scope>NUCLEOTIDE SEQUENCE [LARGE SCALE GENOMIC DNA]</scope>
    <source>
        <strain evidence="3">DG_56</strain>
    </source>
</reference>
<accession>A0A0S7XQ39</accession>
<comment type="similarity">
    <text evidence="2">Belongs to the RbfA family.</text>
</comment>
<evidence type="ECO:0000256" key="1">
    <source>
        <dbReference type="ARBA" id="ARBA00022517"/>
    </source>
</evidence>
<dbReference type="Gene3D" id="3.30.300.20">
    <property type="match status" value="1"/>
</dbReference>
<dbReference type="InterPro" id="IPR015946">
    <property type="entry name" value="KH_dom-like_a/b"/>
</dbReference>
<dbReference type="InterPro" id="IPR023799">
    <property type="entry name" value="RbfA_dom_sf"/>
</dbReference>
<gene>
    <name evidence="2" type="primary">rbfA</name>
    <name evidence="3" type="ORF">AMK68_01560</name>
</gene>
<dbReference type="PATRIC" id="fig|1704032.3.peg.39"/>
<evidence type="ECO:0000313" key="3">
    <source>
        <dbReference type="EMBL" id="KPJ64486.1"/>
    </source>
</evidence>
<keyword evidence="1 2" id="KW-0690">Ribosome biogenesis</keyword>
<evidence type="ECO:0000256" key="2">
    <source>
        <dbReference type="HAMAP-Rule" id="MF_00003"/>
    </source>
</evidence>
<dbReference type="PANTHER" id="PTHR33515">
    <property type="entry name" value="RIBOSOME-BINDING FACTOR A, CHLOROPLASTIC-RELATED"/>
    <property type="match status" value="1"/>
</dbReference>